<evidence type="ECO:0000313" key="1">
    <source>
        <dbReference type="EMBL" id="JAS44834.1"/>
    </source>
</evidence>
<gene>
    <name evidence="1" type="ORF">g.44533</name>
</gene>
<sequence>AFLENNWIRPAPLNNGMINGDSHLVGWAGDLEAKNSLLYAVSLKVVALSGVKCYHEYWVVHYRWEMCAYETAKLPLTVREGSLLVDGGYLTALKHEDTNVLSPKSTSIFVMVRLYWFISWIQHCALDSTLKTAFIKTDNIDDDLFPLPRFRTLSKSTSLKANLSYILTVAILPMMQQRLINNNVLNTHNDL</sequence>
<name>A0A1B6F3U0_9HEMI</name>
<reference evidence="1" key="1">
    <citation type="submission" date="2015-11" db="EMBL/GenBank/DDBJ databases">
        <title>De novo transcriptome assembly of four potential Pierce s Disease insect vectors from Arizona vineyards.</title>
        <authorList>
            <person name="Tassone E.E."/>
        </authorList>
    </citation>
    <scope>NUCLEOTIDE SEQUENCE</scope>
</reference>
<dbReference type="AlphaFoldDB" id="A0A1B6F3U0"/>
<feature type="non-terminal residue" evidence="1">
    <location>
        <position position="1"/>
    </location>
</feature>
<organism evidence="1">
    <name type="scientific">Cuerna arida</name>
    <dbReference type="NCBI Taxonomy" id="1464854"/>
    <lineage>
        <taxon>Eukaryota</taxon>
        <taxon>Metazoa</taxon>
        <taxon>Ecdysozoa</taxon>
        <taxon>Arthropoda</taxon>
        <taxon>Hexapoda</taxon>
        <taxon>Insecta</taxon>
        <taxon>Pterygota</taxon>
        <taxon>Neoptera</taxon>
        <taxon>Paraneoptera</taxon>
        <taxon>Hemiptera</taxon>
        <taxon>Auchenorrhyncha</taxon>
        <taxon>Membracoidea</taxon>
        <taxon>Cicadellidae</taxon>
        <taxon>Cicadellinae</taxon>
        <taxon>Proconiini</taxon>
        <taxon>Cuerna</taxon>
    </lineage>
</organism>
<dbReference type="EMBL" id="GECZ01024935">
    <property type="protein sequence ID" value="JAS44834.1"/>
    <property type="molecule type" value="Transcribed_RNA"/>
</dbReference>
<protein>
    <submittedName>
        <fullName evidence="1">Uncharacterized protein</fullName>
    </submittedName>
</protein>
<proteinExistence type="predicted"/>
<accession>A0A1B6F3U0</accession>